<dbReference type="Pfam" id="PF01381">
    <property type="entry name" value="HTH_3"/>
    <property type="match status" value="1"/>
</dbReference>
<feature type="domain" description="HTH cro/C1-type" evidence="1">
    <location>
        <begin position="8"/>
        <end position="62"/>
    </location>
</feature>
<dbReference type="RefSeq" id="WP_190291869.1">
    <property type="nucleotide sequence ID" value="NZ_JABFCZ010000013.1"/>
</dbReference>
<name>A0A926P185_9HYPH</name>
<dbReference type="AlphaFoldDB" id="A0A926P185"/>
<dbReference type="InterPro" id="IPR001387">
    <property type="entry name" value="Cro/C1-type_HTH"/>
</dbReference>
<protein>
    <submittedName>
        <fullName evidence="2">Helix-turn-helix transcriptional regulator</fullName>
    </submittedName>
</protein>
<dbReference type="GO" id="GO:0003677">
    <property type="term" value="F:DNA binding"/>
    <property type="evidence" value="ECO:0007669"/>
    <property type="project" value="InterPro"/>
</dbReference>
<reference evidence="2" key="1">
    <citation type="submission" date="2020-05" db="EMBL/GenBank/DDBJ databases">
        <title>Identification of trans-AT polyketide cluster in two marine bacteria, producers of a novel glutaramide-containing polyketide sesbanimide D and analogs.</title>
        <authorList>
            <person name="Kacar D."/>
            <person name="Rodriguez P."/>
            <person name="Canedo L."/>
            <person name="Gonzalez E."/>
            <person name="Galan B."/>
            <person name="De La Calle F."/>
            <person name="Garcia J.L."/>
        </authorList>
    </citation>
    <scope>NUCLEOTIDE SEQUENCE</scope>
    <source>
        <strain evidence="2">PHM038</strain>
    </source>
</reference>
<dbReference type="Proteomes" id="UP000598467">
    <property type="component" value="Unassembled WGS sequence"/>
</dbReference>
<dbReference type="EMBL" id="JABFCZ010000013">
    <property type="protein sequence ID" value="MBD1547108.1"/>
    <property type="molecule type" value="Genomic_DNA"/>
</dbReference>
<dbReference type="PROSITE" id="PS50943">
    <property type="entry name" value="HTH_CROC1"/>
    <property type="match status" value="1"/>
</dbReference>
<dbReference type="CDD" id="cd00093">
    <property type="entry name" value="HTH_XRE"/>
    <property type="match status" value="1"/>
</dbReference>
<comment type="caution">
    <text evidence="2">The sequence shown here is derived from an EMBL/GenBank/DDBJ whole genome shotgun (WGS) entry which is preliminary data.</text>
</comment>
<evidence type="ECO:0000313" key="3">
    <source>
        <dbReference type="Proteomes" id="UP000598467"/>
    </source>
</evidence>
<evidence type="ECO:0000259" key="1">
    <source>
        <dbReference type="PROSITE" id="PS50943"/>
    </source>
</evidence>
<accession>A0A926P185</accession>
<dbReference type="Gene3D" id="1.10.260.40">
    <property type="entry name" value="lambda repressor-like DNA-binding domains"/>
    <property type="match status" value="1"/>
</dbReference>
<sequence>MSDIGKRLAVVRENAGYSQIPFAEKLGVSQSSYKNYERGASPVPVGLIARICEEYGVSPAWLILGEGQIKSDMNGELVEAAVLAVEKFAKMNDLEPPLERKAKLIRFVYEEVISGRDFGDKELKRIFNTVM</sequence>
<dbReference type="InterPro" id="IPR010982">
    <property type="entry name" value="Lambda_DNA-bd_dom_sf"/>
</dbReference>
<dbReference type="SMART" id="SM00530">
    <property type="entry name" value="HTH_XRE"/>
    <property type="match status" value="1"/>
</dbReference>
<evidence type="ECO:0000313" key="2">
    <source>
        <dbReference type="EMBL" id="MBD1547108.1"/>
    </source>
</evidence>
<organism evidence="2 3">
    <name type="scientific">Roseibium aggregatum</name>
    <dbReference type="NCBI Taxonomy" id="187304"/>
    <lineage>
        <taxon>Bacteria</taxon>
        <taxon>Pseudomonadati</taxon>
        <taxon>Pseudomonadota</taxon>
        <taxon>Alphaproteobacteria</taxon>
        <taxon>Hyphomicrobiales</taxon>
        <taxon>Stappiaceae</taxon>
        <taxon>Roseibium</taxon>
    </lineage>
</organism>
<dbReference type="SUPFAM" id="SSF47413">
    <property type="entry name" value="lambda repressor-like DNA-binding domains"/>
    <property type="match status" value="1"/>
</dbReference>
<proteinExistence type="predicted"/>
<gene>
    <name evidence="2" type="ORF">HK439_12610</name>
</gene>